<dbReference type="AlphaFoldDB" id="A0A162LI58"/>
<dbReference type="SUPFAM" id="SSF53850">
    <property type="entry name" value="Periplasmic binding protein-like II"/>
    <property type="match status" value="1"/>
</dbReference>
<dbReference type="GO" id="GO:0003700">
    <property type="term" value="F:DNA-binding transcription factor activity"/>
    <property type="evidence" value="ECO:0007669"/>
    <property type="project" value="InterPro"/>
</dbReference>
<evidence type="ECO:0000259" key="5">
    <source>
        <dbReference type="PROSITE" id="PS50931"/>
    </source>
</evidence>
<accession>A0A162LI58</accession>
<dbReference type="Pfam" id="PF00126">
    <property type="entry name" value="HTH_1"/>
    <property type="match status" value="1"/>
</dbReference>
<gene>
    <name evidence="6" type="ORF">AUP44_24130</name>
</gene>
<dbReference type="PANTHER" id="PTHR30537">
    <property type="entry name" value="HTH-TYPE TRANSCRIPTIONAL REGULATOR"/>
    <property type="match status" value="1"/>
</dbReference>
<dbReference type="PROSITE" id="PS50931">
    <property type="entry name" value="HTH_LYSR"/>
    <property type="match status" value="1"/>
</dbReference>
<dbReference type="GeneID" id="97243263"/>
<reference evidence="6 7" key="1">
    <citation type="submission" date="2015-12" db="EMBL/GenBank/DDBJ databases">
        <title>Genome sequence of Tistrella mobilis MCCC 1A02139.</title>
        <authorList>
            <person name="Lu L."/>
            <person name="Lai Q."/>
            <person name="Shao Z."/>
            <person name="Qian P."/>
        </authorList>
    </citation>
    <scope>NUCLEOTIDE SEQUENCE [LARGE SCALE GENOMIC DNA]</scope>
    <source>
        <strain evidence="6 7">MCCC 1A02139</strain>
    </source>
</reference>
<dbReference type="InterPro" id="IPR058163">
    <property type="entry name" value="LysR-type_TF_proteobact-type"/>
</dbReference>
<dbReference type="InterPro" id="IPR036390">
    <property type="entry name" value="WH_DNA-bd_sf"/>
</dbReference>
<dbReference type="Gene3D" id="3.40.190.290">
    <property type="match status" value="1"/>
</dbReference>
<proteinExistence type="inferred from homology"/>
<sequence>MSRSDAFQGVAEFLAVAEQASFRRAAGVLGVTPAAVSQAVRALELRTGVALFHRTTRKVGLTEAGEALKARLAPAMADMTAAFDRLDDFRSRPQGHLRLTVPRLAVDLVMVPVLPVLRRLYPEVTVEVAVQDAAVDLADEGFDAGIRIGEFIARDMITLALTRDFHWVVAGTPGYFDTHGRPSEPRALLDGHDCIRYRYPTSGMIYRWEFERATEAFRLDPPGATIVNDAALMRELALAGLGLIYAADLQIADDLAAGRLETVLADWLPVSDGLRLYFPDRSRNQPKLRAFIDVARRVLRERAAALPASGGREDRA</sequence>
<name>A0A162LI58_9PROT</name>
<organism evidence="6 7">
    <name type="scientific">Tistrella mobilis</name>
    <dbReference type="NCBI Taxonomy" id="171437"/>
    <lineage>
        <taxon>Bacteria</taxon>
        <taxon>Pseudomonadati</taxon>
        <taxon>Pseudomonadota</taxon>
        <taxon>Alphaproteobacteria</taxon>
        <taxon>Geminicoccales</taxon>
        <taxon>Geminicoccaceae</taxon>
        <taxon>Tistrella</taxon>
    </lineage>
</organism>
<protein>
    <submittedName>
        <fullName evidence="6">Transcriptional regulator</fullName>
    </submittedName>
</protein>
<dbReference type="Gene3D" id="1.10.10.10">
    <property type="entry name" value="Winged helix-like DNA-binding domain superfamily/Winged helix DNA-binding domain"/>
    <property type="match status" value="1"/>
</dbReference>
<dbReference type="Proteomes" id="UP000075787">
    <property type="component" value="Unassembled WGS sequence"/>
</dbReference>
<evidence type="ECO:0000313" key="6">
    <source>
        <dbReference type="EMBL" id="KYO55112.1"/>
    </source>
</evidence>
<dbReference type="PANTHER" id="PTHR30537:SF5">
    <property type="entry name" value="HTH-TYPE TRANSCRIPTIONAL ACTIVATOR TTDR-RELATED"/>
    <property type="match status" value="1"/>
</dbReference>
<dbReference type="RefSeq" id="WP_062762486.1">
    <property type="nucleotide sequence ID" value="NZ_CP121045.1"/>
</dbReference>
<evidence type="ECO:0000256" key="3">
    <source>
        <dbReference type="ARBA" id="ARBA00023125"/>
    </source>
</evidence>
<evidence type="ECO:0000256" key="4">
    <source>
        <dbReference type="ARBA" id="ARBA00023163"/>
    </source>
</evidence>
<dbReference type="InterPro" id="IPR000847">
    <property type="entry name" value="LysR_HTH_N"/>
</dbReference>
<dbReference type="InterPro" id="IPR005119">
    <property type="entry name" value="LysR_subst-bd"/>
</dbReference>
<keyword evidence="2" id="KW-0805">Transcription regulation</keyword>
<keyword evidence="4" id="KW-0804">Transcription</keyword>
<evidence type="ECO:0000313" key="7">
    <source>
        <dbReference type="Proteomes" id="UP000075787"/>
    </source>
</evidence>
<comment type="caution">
    <text evidence="6">The sequence shown here is derived from an EMBL/GenBank/DDBJ whole genome shotgun (WGS) entry which is preliminary data.</text>
</comment>
<dbReference type="InterPro" id="IPR036388">
    <property type="entry name" value="WH-like_DNA-bd_sf"/>
</dbReference>
<dbReference type="Pfam" id="PF03466">
    <property type="entry name" value="LysR_substrate"/>
    <property type="match status" value="1"/>
</dbReference>
<comment type="similarity">
    <text evidence="1">Belongs to the LysR transcriptional regulatory family.</text>
</comment>
<dbReference type="SUPFAM" id="SSF46785">
    <property type="entry name" value="Winged helix' DNA-binding domain"/>
    <property type="match status" value="1"/>
</dbReference>
<dbReference type="GO" id="GO:0003677">
    <property type="term" value="F:DNA binding"/>
    <property type="evidence" value="ECO:0007669"/>
    <property type="project" value="UniProtKB-KW"/>
</dbReference>
<dbReference type="FunFam" id="1.10.10.10:FF:000001">
    <property type="entry name" value="LysR family transcriptional regulator"/>
    <property type="match status" value="1"/>
</dbReference>
<keyword evidence="3" id="KW-0238">DNA-binding</keyword>
<evidence type="ECO:0000256" key="2">
    <source>
        <dbReference type="ARBA" id="ARBA00023015"/>
    </source>
</evidence>
<evidence type="ECO:0000256" key="1">
    <source>
        <dbReference type="ARBA" id="ARBA00009437"/>
    </source>
</evidence>
<feature type="domain" description="HTH lysR-type" evidence="5">
    <location>
        <begin position="13"/>
        <end position="62"/>
    </location>
</feature>
<dbReference type="OrthoDB" id="9812435at2"/>
<dbReference type="EMBL" id="LPZR01000071">
    <property type="protein sequence ID" value="KYO55112.1"/>
    <property type="molecule type" value="Genomic_DNA"/>
</dbReference>